<feature type="chain" id="PRO_5029603736" description="Cnidarian restricted protein" evidence="3">
    <location>
        <begin position="21"/>
        <end position="385"/>
    </location>
</feature>
<keyword evidence="2" id="KW-1133">Transmembrane helix</keyword>
<dbReference type="Proteomes" id="UP000594262">
    <property type="component" value="Unplaced"/>
</dbReference>
<keyword evidence="2" id="KW-0812">Transmembrane</keyword>
<keyword evidence="2" id="KW-0472">Membrane</keyword>
<reference evidence="4" key="1">
    <citation type="submission" date="2021-01" db="UniProtKB">
        <authorList>
            <consortium name="EnsemblMetazoa"/>
        </authorList>
    </citation>
    <scope>IDENTIFICATION</scope>
</reference>
<evidence type="ECO:0000256" key="3">
    <source>
        <dbReference type="SAM" id="SignalP"/>
    </source>
</evidence>
<dbReference type="AlphaFoldDB" id="A0A7M5XK75"/>
<evidence type="ECO:0000256" key="1">
    <source>
        <dbReference type="SAM" id="MobiDB-lite"/>
    </source>
</evidence>
<dbReference type="EnsemblMetazoa" id="CLYHEMT024741.1">
    <property type="protein sequence ID" value="CLYHEMP024741.1"/>
    <property type="gene ID" value="CLYHEMG024741"/>
</dbReference>
<feature type="region of interest" description="Disordered" evidence="1">
    <location>
        <begin position="227"/>
        <end position="252"/>
    </location>
</feature>
<evidence type="ECO:0000256" key="2">
    <source>
        <dbReference type="SAM" id="Phobius"/>
    </source>
</evidence>
<evidence type="ECO:0000313" key="5">
    <source>
        <dbReference type="Proteomes" id="UP000594262"/>
    </source>
</evidence>
<evidence type="ECO:0008006" key="6">
    <source>
        <dbReference type="Google" id="ProtNLM"/>
    </source>
</evidence>
<accession>A0A7M5XK75</accession>
<feature type="transmembrane region" description="Helical" evidence="2">
    <location>
        <begin position="352"/>
        <end position="374"/>
    </location>
</feature>
<protein>
    <recommendedName>
        <fullName evidence="6">Cnidarian restricted protein</fullName>
    </recommendedName>
</protein>
<sequence>MVHLIVYFILLVAIQHQIICLRVSKITRNRFPADDFELTPETGDTCPPDACAKYHGEINTIDQKQCKCLCDGSLKTFILSHGCMDSVDALCGNFRLGHYRLVWGFSIEELIERHKQIFFCPTPGDECSQDTIVKSCEIIHDKSFFDNGEPIFDGRTMADFKFEAFEKDGKNLLALMASQDIIENNYFGKILNLMLRCTLDNNIYKISELEGILVVKISESIIVPRSESSKNFPEPTCPPKYQPKNPNVTSSATTIKPTRALHASTRIIVSSSENNNIDIITSTTQSDKVSSTPNLKTTTINETINIFESSTVDINTTAKQLISNSSGVSNSTLIISAEPVGKDTSTSKKQAISIGIAIGASILIVVIVIAIMLFRKKHCEFFFGP</sequence>
<evidence type="ECO:0000313" key="4">
    <source>
        <dbReference type="EnsemblMetazoa" id="CLYHEMP024741.1"/>
    </source>
</evidence>
<feature type="signal peptide" evidence="3">
    <location>
        <begin position="1"/>
        <end position="20"/>
    </location>
</feature>
<name>A0A7M5XK75_9CNID</name>
<keyword evidence="5" id="KW-1185">Reference proteome</keyword>
<keyword evidence="3" id="KW-0732">Signal</keyword>
<organism evidence="4 5">
    <name type="scientific">Clytia hemisphaerica</name>
    <dbReference type="NCBI Taxonomy" id="252671"/>
    <lineage>
        <taxon>Eukaryota</taxon>
        <taxon>Metazoa</taxon>
        <taxon>Cnidaria</taxon>
        <taxon>Hydrozoa</taxon>
        <taxon>Hydroidolina</taxon>
        <taxon>Leptothecata</taxon>
        <taxon>Obeliida</taxon>
        <taxon>Clytiidae</taxon>
        <taxon>Clytia</taxon>
    </lineage>
</organism>
<proteinExistence type="predicted"/>